<keyword evidence="1" id="KW-0805">Transcription regulation</keyword>
<dbReference type="GO" id="GO:0045892">
    <property type="term" value="P:negative regulation of DNA-templated transcription"/>
    <property type="evidence" value="ECO:0007669"/>
    <property type="project" value="TreeGrafter"/>
</dbReference>
<dbReference type="PANTHER" id="PTHR30136:SF24">
    <property type="entry name" value="HTH-TYPE TRANSCRIPTIONAL REPRESSOR ALLR"/>
    <property type="match status" value="1"/>
</dbReference>
<dbReference type="PROSITE" id="PS51077">
    <property type="entry name" value="HTH_ICLR"/>
    <property type="match status" value="1"/>
</dbReference>
<protein>
    <recommendedName>
        <fullName evidence="8">IclR family transcriptional regulator</fullName>
    </recommendedName>
</protein>
<organism evidence="6 7">
    <name type="scientific">Tardiphaga robiniae</name>
    <dbReference type="NCBI Taxonomy" id="943830"/>
    <lineage>
        <taxon>Bacteria</taxon>
        <taxon>Pseudomonadati</taxon>
        <taxon>Pseudomonadota</taxon>
        <taxon>Alphaproteobacteria</taxon>
        <taxon>Hyphomicrobiales</taxon>
        <taxon>Nitrobacteraceae</taxon>
        <taxon>Tardiphaga</taxon>
    </lineage>
</organism>
<dbReference type="SMART" id="SM00346">
    <property type="entry name" value="HTH_ICLR"/>
    <property type="match status" value="1"/>
</dbReference>
<feature type="domain" description="HTH iclR-type" evidence="4">
    <location>
        <begin position="50"/>
        <end position="112"/>
    </location>
</feature>
<dbReference type="SUPFAM" id="SSF46785">
    <property type="entry name" value="Winged helix' DNA-binding domain"/>
    <property type="match status" value="1"/>
</dbReference>
<sequence>MAAIRCETQHLCAGPLSVSTDDVWCHTMTQNQLAGWLPATIADKPGVPIVRALDRGIALLKAFHIARPRQTLTELSAAADLDKGTARRLLHTLQCSGLIDHDPSSGLYSLGVGVLELASSVEKGRELREIAAPLLSELSESTGTTAYLWVHHEGSAICVERVRASIPNVDAAWFTVGSRAPLNCGAGPRALLSFISTEERAVALSLELAKRTPKSQTNIKTLNAEAVRIQKQGWELAVDDFVVGLAALGVPVFDRQGHLAGSISITTLTAQLVEGAKPRHLDLIKKVSAEIGAKLFSRDAR</sequence>
<evidence type="ECO:0000313" key="7">
    <source>
        <dbReference type="Proteomes" id="UP000076574"/>
    </source>
</evidence>
<accession>A0A161QKH2</accession>
<evidence type="ECO:0000313" key="6">
    <source>
        <dbReference type="EMBL" id="KZD20434.1"/>
    </source>
</evidence>
<keyword evidence="2" id="KW-0238">DNA-binding</keyword>
<dbReference type="PANTHER" id="PTHR30136">
    <property type="entry name" value="HELIX-TURN-HELIX TRANSCRIPTIONAL REGULATOR, ICLR FAMILY"/>
    <property type="match status" value="1"/>
</dbReference>
<evidence type="ECO:0000259" key="5">
    <source>
        <dbReference type="PROSITE" id="PS51078"/>
    </source>
</evidence>
<evidence type="ECO:0000256" key="2">
    <source>
        <dbReference type="ARBA" id="ARBA00023125"/>
    </source>
</evidence>
<evidence type="ECO:0000256" key="3">
    <source>
        <dbReference type="ARBA" id="ARBA00023163"/>
    </source>
</evidence>
<evidence type="ECO:0000256" key="1">
    <source>
        <dbReference type="ARBA" id="ARBA00023015"/>
    </source>
</evidence>
<feature type="domain" description="IclR-ED" evidence="5">
    <location>
        <begin position="113"/>
        <end position="297"/>
    </location>
</feature>
<keyword evidence="3" id="KW-0804">Transcription</keyword>
<dbReference type="GO" id="GO:0003677">
    <property type="term" value="F:DNA binding"/>
    <property type="evidence" value="ECO:0007669"/>
    <property type="project" value="UniProtKB-KW"/>
</dbReference>
<dbReference type="InterPro" id="IPR036388">
    <property type="entry name" value="WH-like_DNA-bd_sf"/>
</dbReference>
<evidence type="ECO:0008006" key="8">
    <source>
        <dbReference type="Google" id="ProtNLM"/>
    </source>
</evidence>
<dbReference type="Pfam" id="PF01614">
    <property type="entry name" value="IclR_C"/>
    <property type="match status" value="1"/>
</dbReference>
<dbReference type="InterPro" id="IPR029016">
    <property type="entry name" value="GAF-like_dom_sf"/>
</dbReference>
<dbReference type="Gene3D" id="3.30.450.40">
    <property type="match status" value="1"/>
</dbReference>
<dbReference type="InterPro" id="IPR014757">
    <property type="entry name" value="Tscrpt_reg_IclR_C"/>
</dbReference>
<dbReference type="PROSITE" id="PS51078">
    <property type="entry name" value="ICLR_ED"/>
    <property type="match status" value="1"/>
</dbReference>
<reference evidence="6 7" key="1">
    <citation type="submission" date="2016-03" db="EMBL/GenBank/DDBJ databases">
        <title>Microsymbionts genomes from the relict species Vavilovia formosa (Stev.) Fed.</title>
        <authorList>
            <person name="Kopat V."/>
            <person name="Chirak E."/>
            <person name="Kimeklis A."/>
            <person name="Andronov E."/>
        </authorList>
    </citation>
    <scope>NUCLEOTIDE SEQUENCE [LARGE SCALE GENOMIC DNA]</scope>
    <source>
        <strain evidence="6 7">Vaf07</strain>
    </source>
</reference>
<dbReference type="InterPro" id="IPR005471">
    <property type="entry name" value="Tscrpt_reg_IclR_N"/>
</dbReference>
<proteinExistence type="predicted"/>
<keyword evidence="7" id="KW-1185">Reference proteome</keyword>
<dbReference type="AlphaFoldDB" id="A0A161QKH2"/>
<dbReference type="Gene3D" id="1.10.10.10">
    <property type="entry name" value="Winged helix-like DNA-binding domain superfamily/Winged helix DNA-binding domain"/>
    <property type="match status" value="1"/>
</dbReference>
<dbReference type="STRING" id="943830.A4A58_19610"/>
<dbReference type="Proteomes" id="UP000076574">
    <property type="component" value="Unassembled WGS sequence"/>
</dbReference>
<dbReference type="EMBL" id="LVYV01000056">
    <property type="protein sequence ID" value="KZD20434.1"/>
    <property type="molecule type" value="Genomic_DNA"/>
</dbReference>
<evidence type="ECO:0000259" key="4">
    <source>
        <dbReference type="PROSITE" id="PS51077"/>
    </source>
</evidence>
<dbReference type="InterPro" id="IPR036390">
    <property type="entry name" value="WH_DNA-bd_sf"/>
</dbReference>
<name>A0A161QKH2_9BRAD</name>
<comment type="caution">
    <text evidence="6">The sequence shown here is derived from an EMBL/GenBank/DDBJ whole genome shotgun (WGS) entry which is preliminary data.</text>
</comment>
<dbReference type="InterPro" id="IPR050707">
    <property type="entry name" value="HTH_MetabolicPath_Reg"/>
</dbReference>
<dbReference type="FunFam" id="1.10.10.10:FF:000056">
    <property type="entry name" value="IclR family transcriptional regulator"/>
    <property type="match status" value="1"/>
</dbReference>
<dbReference type="Pfam" id="PF09339">
    <property type="entry name" value="HTH_IclR"/>
    <property type="match status" value="1"/>
</dbReference>
<dbReference type="SUPFAM" id="SSF55781">
    <property type="entry name" value="GAF domain-like"/>
    <property type="match status" value="1"/>
</dbReference>
<gene>
    <name evidence="6" type="ORF">A4A58_19610</name>
</gene>
<dbReference type="GO" id="GO:0003700">
    <property type="term" value="F:DNA-binding transcription factor activity"/>
    <property type="evidence" value="ECO:0007669"/>
    <property type="project" value="TreeGrafter"/>
</dbReference>